<feature type="domain" description="Glycosyltransferase 2-like" evidence="3">
    <location>
        <begin position="14"/>
        <end position="181"/>
    </location>
</feature>
<sequence>MAEATLIANNCDISFIVPVYNAEPFLTSCLNSILATDANKEIIIIDDGSSDNSLEIAEAYAKLHAEIRIIQQAHQGVSSARNQGIKQAKGRYIQFVDADDRIIYTHYYGLIRFCDMNACDILRGLVVEQELDNTIGYQRKPESLNTTYPAASINGAQYFRAMQESCGFTCCWLGFYRTEFLRQHQIYFDERVSISEDNLFMIDCFLMHEVKVLYFPNYIYLYRRNAQSSTLKKDNFAGFQDILTACKIMKQKQQRLAASPDKAEMIEKMINSTYRYAYEKFYLNLNLQLKLAAKALFQEHNVAIPQE</sequence>
<reference evidence="4 5" key="1">
    <citation type="submission" date="2018-11" db="EMBL/GenBank/DDBJ databases">
        <title>Whole genome sequence of Bibersteinia trehalosi strain OADDL-BT1 an multidrug resistant pathogen isolate.</title>
        <authorList>
            <person name="Couger M."/>
            <person name="Ramachandran A."/>
        </authorList>
    </citation>
    <scope>NUCLEOTIDE SEQUENCE [LARGE SCALE GENOMIC DNA]</scope>
    <source>
        <strain evidence="4 5">OADDL-BT1</strain>
    </source>
</reference>
<evidence type="ECO:0000256" key="1">
    <source>
        <dbReference type="ARBA" id="ARBA00022676"/>
    </source>
</evidence>
<name>A0A3R8MLL2_BIBTR</name>
<dbReference type="Gene3D" id="3.90.550.10">
    <property type="entry name" value="Spore Coat Polysaccharide Biosynthesis Protein SpsA, Chain A"/>
    <property type="match status" value="1"/>
</dbReference>
<evidence type="ECO:0000313" key="4">
    <source>
        <dbReference type="EMBL" id="RRN04587.1"/>
    </source>
</evidence>
<evidence type="ECO:0000256" key="2">
    <source>
        <dbReference type="ARBA" id="ARBA00022679"/>
    </source>
</evidence>
<accession>A0A3R8MLL2</accession>
<dbReference type="STRING" id="1263831.F543_8540"/>
<dbReference type="Proteomes" id="UP000276010">
    <property type="component" value="Unassembled WGS sequence"/>
</dbReference>
<comment type="caution">
    <text evidence="4">The sequence shown here is derived from an EMBL/GenBank/DDBJ whole genome shotgun (WGS) entry which is preliminary data.</text>
</comment>
<dbReference type="Pfam" id="PF00535">
    <property type="entry name" value="Glycos_transf_2"/>
    <property type="match status" value="1"/>
</dbReference>
<dbReference type="AlphaFoldDB" id="A0A3R8MLL2"/>
<gene>
    <name evidence="4" type="ORF">EIM44_03875</name>
</gene>
<dbReference type="PANTHER" id="PTHR22916:SF51">
    <property type="entry name" value="GLYCOSYLTRANSFERASE EPSH-RELATED"/>
    <property type="match status" value="1"/>
</dbReference>
<organism evidence="4 5">
    <name type="scientific">Bibersteinia trehalosi</name>
    <name type="common">Pasteurella trehalosi</name>
    <dbReference type="NCBI Taxonomy" id="47735"/>
    <lineage>
        <taxon>Bacteria</taxon>
        <taxon>Pseudomonadati</taxon>
        <taxon>Pseudomonadota</taxon>
        <taxon>Gammaproteobacteria</taxon>
        <taxon>Pasteurellales</taxon>
        <taxon>Pasteurellaceae</taxon>
        <taxon>Bibersteinia</taxon>
    </lineage>
</organism>
<dbReference type="SUPFAM" id="SSF53448">
    <property type="entry name" value="Nucleotide-diphospho-sugar transferases"/>
    <property type="match status" value="1"/>
</dbReference>
<evidence type="ECO:0000313" key="5">
    <source>
        <dbReference type="Proteomes" id="UP000276010"/>
    </source>
</evidence>
<keyword evidence="2 4" id="KW-0808">Transferase</keyword>
<protein>
    <submittedName>
        <fullName evidence="4">Glycosyltransferase</fullName>
    </submittedName>
</protein>
<keyword evidence="1" id="KW-0328">Glycosyltransferase</keyword>
<dbReference type="PANTHER" id="PTHR22916">
    <property type="entry name" value="GLYCOSYLTRANSFERASE"/>
    <property type="match status" value="1"/>
</dbReference>
<dbReference type="InterPro" id="IPR001173">
    <property type="entry name" value="Glyco_trans_2-like"/>
</dbReference>
<proteinExistence type="predicted"/>
<evidence type="ECO:0000259" key="3">
    <source>
        <dbReference type="Pfam" id="PF00535"/>
    </source>
</evidence>
<dbReference type="CDD" id="cd00761">
    <property type="entry name" value="Glyco_tranf_GTA_type"/>
    <property type="match status" value="1"/>
</dbReference>
<dbReference type="InterPro" id="IPR029044">
    <property type="entry name" value="Nucleotide-diphossugar_trans"/>
</dbReference>
<dbReference type="EMBL" id="RRUC01000015">
    <property type="protein sequence ID" value="RRN04587.1"/>
    <property type="molecule type" value="Genomic_DNA"/>
</dbReference>
<dbReference type="RefSeq" id="WP_125134627.1">
    <property type="nucleotide sequence ID" value="NZ_CP146202.1"/>
</dbReference>
<dbReference type="GO" id="GO:0016758">
    <property type="term" value="F:hexosyltransferase activity"/>
    <property type="evidence" value="ECO:0007669"/>
    <property type="project" value="UniProtKB-ARBA"/>
</dbReference>